<protein>
    <submittedName>
        <fullName evidence="2">DUF2975 domain-containing protein</fullName>
    </submittedName>
</protein>
<keyword evidence="1" id="KW-0472">Membrane</keyword>
<gene>
    <name evidence="2" type="ORF">WDZ17_15190</name>
</gene>
<keyword evidence="3" id="KW-1185">Reference proteome</keyword>
<evidence type="ECO:0000313" key="3">
    <source>
        <dbReference type="Proteomes" id="UP001387100"/>
    </source>
</evidence>
<keyword evidence="1" id="KW-1133">Transmembrane helix</keyword>
<dbReference type="InterPro" id="IPR021354">
    <property type="entry name" value="DUF2975"/>
</dbReference>
<name>A0ABU8RNH0_9ACTN</name>
<reference evidence="2 3" key="1">
    <citation type="journal article" date="2017" name="Int. J. Syst. Evol. Microbiol.">
        <title>Pseudokineococcus basanitobsidens sp. nov., isolated from volcanic rock.</title>
        <authorList>
            <person name="Lee D.W."/>
            <person name="Park M.Y."/>
            <person name="Kim J.J."/>
            <person name="Kim B.S."/>
        </authorList>
    </citation>
    <scope>NUCLEOTIDE SEQUENCE [LARGE SCALE GENOMIC DNA]</scope>
    <source>
        <strain evidence="2 3">DSM 103726</strain>
    </source>
</reference>
<feature type="transmembrane region" description="Helical" evidence="1">
    <location>
        <begin position="111"/>
        <end position="136"/>
    </location>
</feature>
<dbReference type="Pfam" id="PF11188">
    <property type="entry name" value="DUF2975"/>
    <property type="match status" value="1"/>
</dbReference>
<sequence length="150" mass="15351">MVLQGVLALALLLVLVVEALVLPSVAADLARQYPEAAFLGTPLLVLAVTTLVCVQVALVCVMALLGLVGQERIFDEAAYRYVDVFIGAATAASLLVLGTGVLVLVTVGSPAVWSASVVALVGAGVALLMVVMRALLRQATAARAELAEVV</sequence>
<dbReference type="Proteomes" id="UP001387100">
    <property type="component" value="Unassembled WGS sequence"/>
</dbReference>
<organism evidence="2 3">
    <name type="scientific">Pseudokineococcus basanitobsidens</name>
    <dbReference type="NCBI Taxonomy" id="1926649"/>
    <lineage>
        <taxon>Bacteria</taxon>
        <taxon>Bacillati</taxon>
        <taxon>Actinomycetota</taxon>
        <taxon>Actinomycetes</taxon>
        <taxon>Kineosporiales</taxon>
        <taxon>Kineosporiaceae</taxon>
        <taxon>Pseudokineococcus</taxon>
    </lineage>
</organism>
<comment type="caution">
    <text evidence="2">The sequence shown here is derived from an EMBL/GenBank/DDBJ whole genome shotgun (WGS) entry which is preliminary data.</text>
</comment>
<feature type="transmembrane region" description="Helical" evidence="1">
    <location>
        <begin position="81"/>
        <end position="105"/>
    </location>
</feature>
<proteinExistence type="predicted"/>
<evidence type="ECO:0000256" key="1">
    <source>
        <dbReference type="SAM" id="Phobius"/>
    </source>
</evidence>
<feature type="transmembrane region" description="Helical" evidence="1">
    <location>
        <begin position="43"/>
        <end position="69"/>
    </location>
</feature>
<keyword evidence="1" id="KW-0812">Transmembrane</keyword>
<dbReference type="EMBL" id="JBBIAA010000028">
    <property type="protein sequence ID" value="MEJ5946642.1"/>
    <property type="molecule type" value="Genomic_DNA"/>
</dbReference>
<evidence type="ECO:0000313" key="2">
    <source>
        <dbReference type="EMBL" id="MEJ5946642.1"/>
    </source>
</evidence>
<accession>A0ABU8RNH0</accession>